<keyword evidence="3 4" id="KW-0663">Pyridoxal phosphate</keyword>
<dbReference type="InterPro" id="IPR015424">
    <property type="entry name" value="PyrdxlP-dep_Trfase"/>
</dbReference>
<dbReference type="AlphaFoldDB" id="A0A8J7S121"/>
<dbReference type="InterPro" id="IPR049704">
    <property type="entry name" value="Aminotrans_3_PPA_site"/>
</dbReference>
<dbReference type="Gene3D" id="3.90.1150.10">
    <property type="entry name" value="Aspartate Aminotransferase, domain 1"/>
    <property type="match status" value="1"/>
</dbReference>
<evidence type="ECO:0000256" key="3">
    <source>
        <dbReference type="ARBA" id="ARBA00022898"/>
    </source>
</evidence>
<dbReference type="Gene3D" id="3.40.640.10">
    <property type="entry name" value="Type I PLP-dependent aspartate aminotransferase-like (Major domain)"/>
    <property type="match status" value="1"/>
</dbReference>
<gene>
    <name evidence="5" type="ORF">KAJ83_14815</name>
</gene>
<dbReference type="RefSeq" id="WP_210682882.1">
    <property type="nucleotide sequence ID" value="NZ_JAGMWN010000007.1"/>
</dbReference>
<keyword evidence="5" id="KW-0032">Aminotransferase</keyword>
<evidence type="ECO:0000313" key="5">
    <source>
        <dbReference type="EMBL" id="MBP5858290.1"/>
    </source>
</evidence>
<dbReference type="CDD" id="cd00610">
    <property type="entry name" value="OAT_like"/>
    <property type="match status" value="1"/>
</dbReference>
<evidence type="ECO:0000256" key="1">
    <source>
        <dbReference type="ARBA" id="ARBA00001933"/>
    </source>
</evidence>
<dbReference type="GO" id="GO:0030170">
    <property type="term" value="F:pyridoxal phosphate binding"/>
    <property type="evidence" value="ECO:0007669"/>
    <property type="project" value="InterPro"/>
</dbReference>
<proteinExistence type="inferred from homology"/>
<dbReference type="InterPro" id="IPR005814">
    <property type="entry name" value="Aminotrans_3"/>
</dbReference>
<comment type="similarity">
    <text evidence="2 4">Belongs to the class-III pyridoxal-phosphate-dependent aminotransferase family.</text>
</comment>
<dbReference type="SUPFAM" id="SSF53383">
    <property type="entry name" value="PLP-dependent transferases"/>
    <property type="match status" value="1"/>
</dbReference>
<reference evidence="5" key="1">
    <citation type="submission" date="2021-04" db="EMBL/GenBank/DDBJ databases">
        <authorList>
            <person name="Zhang D.-C."/>
        </authorList>
    </citation>
    <scope>NUCLEOTIDE SEQUENCE</scope>
    <source>
        <strain evidence="5">CGMCC 1.15697</strain>
    </source>
</reference>
<dbReference type="PROSITE" id="PS00600">
    <property type="entry name" value="AA_TRANSFER_CLASS_3"/>
    <property type="match status" value="1"/>
</dbReference>
<dbReference type="PANTHER" id="PTHR43094:SF1">
    <property type="entry name" value="AMINOTRANSFERASE CLASS-III"/>
    <property type="match status" value="1"/>
</dbReference>
<sequence>MSAPIDRPRSHLFYQTRQRRPLLDRGEGVYLYAEDGRRFLDASSGPMVANIGYSNPNVLDAMRRQMDKATFGYRLHFENEPAERLAAMTARRMPEGLDRIFFVSGGSEAVESCLKLARQWAVATGRDSRWKVISRFPSYHGSTLGALAVTGMDVMSRPFEPMMRQMPKIDAPTCYLDRDDLDDEARGLRYAEQLRDKILEEGPESVLAFIVEPIGGASTGALVPPESYLPRIREICDEFGILLILDEVMTGAGRTGRFLGGDHWPAARPDIVAMSKGFAAGYAPLGAMAAHRDLVEPVLDHGGFIHGYTYAGNPLACAAGAAVIEELERLDLIAAAERQGAKLKAELEGLMDRYPFIIDVRGRGLLLAFELGRDRESMAPLPVAMNGFTDLVEDAYARELIIYSRRTRGGLKGEHFMICPPLIVEDAHIGEIVEKLTGALDAFAARHKLPVAD</sequence>
<organism evidence="5 6">
    <name type="scientific">Marivibrio halodurans</name>
    <dbReference type="NCBI Taxonomy" id="2039722"/>
    <lineage>
        <taxon>Bacteria</taxon>
        <taxon>Pseudomonadati</taxon>
        <taxon>Pseudomonadota</taxon>
        <taxon>Alphaproteobacteria</taxon>
        <taxon>Rhodospirillales</taxon>
        <taxon>Rhodospirillaceae</taxon>
        <taxon>Marivibrio</taxon>
    </lineage>
</organism>
<dbReference type="InterPro" id="IPR015422">
    <property type="entry name" value="PyrdxlP-dep_Trfase_small"/>
</dbReference>
<comment type="caution">
    <text evidence="5">The sequence shown here is derived from an EMBL/GenBank/DDBJ whole genome shotgun (WGS) entry which is preliminary data.</text>
</comment>
<evidence type="ECO:0000256" key="2">
    <source>
        <dbReference type="ARBA" id="ARBA00008954"/>
    </source>
</evidence>
<dbReference type="InterPro" id="IPR015421">
    <property type="entry name" value="PyrdxlP-dep_Trfase_major"/>
</dbReference>
<name>A0A8J7S121_9PROT</name>
<dbReference type="EMBL" id="JAGMWN010000007">
    <property type="protein sequence ID" value="MBP5858290.1"/>
    <property type="molecule type" value="Genomic_DNA"/>
</dbReference>
<comment type="cofactor">
    <cofactor evidence="1">
        <name>pyridoxal 5'-phosphate</name>
        <dbReference type="ChEBI" id="CHEBI:597326"/>
    </cofactor>
</comment>
<protein>
    <submittedName>
        <fullName evidence="5">Aspartate aminotransferase family protein</fullName>
    </submittedName>
</protein>
<dbReference type="Proteomes" id="UP000672602">
    <property type="component" value="Unassembled WGS sequence"/>
</dbReference>
<accession>A0A8J7S121</accession>
<evidence type="ECO:0000313" key="6">
    <source>
        <dbReference type="Proteomes" id="UP000672602"/>
    </source>
</evidence>
<dbReference type="PANTHER" id="PTHR43094">
    <property type="entry name" value="AMINOTRANSFERASE"/>
    <property type="match status" value="1"/>
</dbReference>
<keyword evidence="5" id="KW-0808">Transferase</keyword>
<dbReference type="GO" id="GO:0008483">
    <property type="term" value="F:transaminase activity"/>
    <property type="evidence" value="ECO:0007669"/>
    <property type="project" value="UniProtKB-KW"/>
</dbReference>
<dbReference type="Pfam" id="PF00202">
    <property type="entry name" value="Aminotran_3"/>
    <property type="match status" value="1"/>
</dbReference>
<keyword evidence="6" id="KW-1185">Reference proteome</keyword>
<evidence type="ECO:0000256" key="4">
    <source>
        <dbReference type="RuleBase" id="RU003560"/>
    </source>
</evidence>